<dbReference type="EMBL" id="CP001739">
    <property type="protein sequence ID" value="ACZ09371.1"/>
    <property type="molecule type" value="Genomic_DNA"/>
</dbReference>
<dbReference type="HOGENOM" id="CLU_1843718_0_0_0"/>
<feature type="transmembrane region" description="Helical" evidence="1">
    <location>
        <begin position="24"/>
        <end position="46"/>
    </location>
</feature>
<protein>
    <submittedName>
        <fullName evidence="2">Uncharacterized protein</fullName>
    </submittedName>
</protein>
<reference evidence="2 3" key="2">
    <citation type="journal article" date="2010" name="Stand. Genomic Sci.">
        <title>Complete genome sequence of Sebaldella termitidis type strain (NCTC 11300).</title>
        <authorList>
            <person name="Harmon-Smith M."/>
            <person name="Celia L."/>
            <person name="Chertkov O."/>
            <person name="Lapidus A."/>
            <person name="Copeland A."/>
            <person name="Glavina Del Rio T."/>
            <person name="Nolan M."/>
            <person name="Lucas S."/>
            <person name="Tice H."/>
            <person name="Cheng J.F."/>
            <person name="Han C."/>
            <person name="Detter J.C."/>
            <person name="Bruce D."/>
            <person name="Goodwin L."/>
            <person name="Pitluck S."/>
            <person name="Pati A."/>
            <person name="Liolios K."/>
            <person name="Ivanova N."/>
            <person name="Mavromatis K."/>
            <person name="Mikhailova N."/>
            <person name="Chen A."/>
            <person name="Palaniappan K."/>
            <person name="Land M."/>
            <person name="Hauser L."/>
            <person name="Chang Y.J."/>
            <person name="Jeffries C.D."/>
            <person name="Brettin T."/>
            <person name="Goker M."/>
            <person name="Beck B."/>
            <person name="Bristow J."/>
            <person name="Eisen J.A."/>
            <person name="Markowitz V."/>
            <person name="Hugenholtz P."/>
            <person name="Kyrpides N.C."/>
            <person name="Klenk H.P."/>
            <person name="Chen F."/>
        </authorList>
    </citation>
    <scope>NUCLEOTIDE SEQUENCE [LARGE SCALE GENOMIC DNA]</scope>
    <source>
        <strain evidence="3">ATCC 33386 / NCTC 11300</strain>
    </source>
</reference>
<dbReference type="KEGG" id="str:Sterm_2518"/>
<dbReference type="AlphaFoldDB" id="D1ALM8"/>
<keyword evidence="1" id="KW-1133">Transmembrane helix</keyword>
<name>D1ALM8_SEBTE</name>
<organism evidence="2 3">
    <name type="scientific">Sebaldella termitidis (strain ATCC 33386 / NCTC 11300)</name>
    <dbReference type="NCBI Taxonomy" id="526218"/>
    <lineage>
        <taxon>Bacteria</taxon>
        <taxon>Fusobacteriati</taxon>
        <taxon>Fusobacteriota</taxon>
        <taxon>Fusobacteriia</taxon>
        <taxon>Fusobacteriales</taxon>
        <taxon>Leptotrichiaceae</taxon>
        <taxon>Sebaldella</taxon>
    </lineage>
</organism>
<evidence type="ECO:0000256" key="1">
    <source>
        <dbReference type="SAM" id="Phobius"/>
    </source>
</evidence>
<accession>D1ALM8</accession>
<keyword evidence="1" id="KW-0812">Transmembrane</keyword>
<keyword evidence="1" id="KW-0472">Membrane</keyword>
<dbReference type="Proteomes" id="UP000000845">
    <property type="component" value="Chromosome"/>
</dbReference>
<sequence>MDFFYKTITTVLLGCILFTIPREIYLWIFVLTGVISWEFILMVLFGKIEFKIKSNKKDPLEEVVIKFNDVENTEIYITDIRGYRYALLLDKGYVMDIVTDAGQTGQWMSTLRYGSRSERDKDYEALIYKLKEHGLYRGG</sequence>
<keyword evidence="3" id="KW-1185">Reference proteome</keyword>
<reference evidence="3" key="1">
    <citation type="submission" date="2009-09" db="EMBL/GenBank/DDBJ databases">
        <title>The complete chromosome of Sebaldella termitidis ATCC 33386.</title>
        <authorList>
            <consortium name="US DOE Joint Genome Institute (JGI-PGF)"/>
            <person name="Lucas S."/>
            <person name="Copeland A."/>
            <person name="Lapidus A."/>
            <person name="Glavina del Rio T."/>
            <person name="Dalin E."/>
            <person name="Tice H."/>
            <person name="Bruce D."/>
            <person name="Goodwin L."/>
            <person name="Pitluck S."/>
            <person name="Kyrpides N."/>
            <person name="Mavromatis K."/>
            <person name="Ivanova N."/>
            <person name="Mikhailova N."/>
            <person name="Sims D."/>
            <person name="Meincke L."/>
            <person name="Brettin T."/>
            <person name="Detter J.C."/>
            <person name="Han C."/>
            <person name="Larimer F."/>
            <person name="Land M."/>
            <person name="Hauser L."/>
            <person name="Markowitz V."/>
            <person name="Cheng J.F."/>
            <person name="Hugenholtz P."/>
            <person name="Woyke T."/>
            <person name="Wu D."/>
            <person name="Eisen J.A."/>
        </authorList>
    </citation>
    <scope>NUCLEOTIDE SEQUENCE [LARGE SCALE GENOMIC DNA]</scope>
    <source>
        <strain evidence="3">ATCC 33386 / NCTC 11300</strain>
    </source>
</reference>
<evidence type="ECO:0000313" key="3">
    <source>
        <dbReference type="Proteomes" id="UP000000845"/>
    </source>
</evidence>
<dbReference type="RefSeq" id="WP_012861965.1">
    <property type="nucleotide sequence ID" value="NC_013517.1"/>
</dbReference>
<proteinExistence type="predicted"/>
<dbReference type="STRING" id="526218.Sterm_2518"/>
<evidence type="ECO:0000313" key="2">
    <source>
        <dbReference type="EMBL" id="ACZ09371.1"/>
    </source>
</evidence>
<gene>
    <name evidence="2" type="ordered locus">Sterm_2518</name>
</gene>